<comment type="caution">
    <text evidence="2">The sequence shown here is derived from an EMBL/GenBank/DDBJ whole genome shotgun (WGS) entry which is preliminary data.</text>
</comment>
<protein>
    <submittedName>
        <fullName evidence="2">Uncharacterized protein</fullName>
    </submittedName>
</protein>
<evidence type="ECO:0000313" key="3">
    <source>
        <dbReference type="Proteomes" id="UP001430953"/>
    </source>
</evidence>
<accession>A0AAW2FHS3</accession>
<evidence type="ECO:0000313" key="2">
    <source>
        <dbReference type="EMBL" id="KAL0113472.1"/>
    </source>
</evidence>
<name>A0AAW2FHS3_9HYME</name>
<keyword evidence="3" id="KW-1185">Reference proteome</keyword>
<reference evidence="2 3" key="1">
    <citation type="submission" date="2023-03" db="EMBL/GenBank/DDBJ databases">
        <title>High recombination rates correlate with genetic variation in Cardiocondyla obscurior ants.</title>
        <authorList>
            <person name="Errbii M."/>
        </authorList>
    </citation>
    <scope>NUCLEOTIDE SEQUENCE [LARGE SCALE GENOMIC DNA]</scope>
    <source>
        <strain evidence="2">Alpha-2009</strain>
        <tissue evidence="2">Whole body</tissue>
    </source>
</reference>
<sequence length="136" mass="15507">MHVQRLTLHARWKDCTVESICFCRKTRQITHALSIREESFLVIDLFSRRDAILVKRHASGIAARENISAESCSRAVPRRRKRARASSAKKDETPRVRRSRGKLGFRGTGKAVELSRQTFALPIPPLSFLVPRRASN</sequence>
<gene>
    <name evidence="2" type="ORF">PUN28_012552</name>
</gene>
<organism evidence="2 3">
    <name type="scientific">Cardiocondyla obscurior</name>
    <dbReference type="NCBI Taxonomy" id="286306"/>
    <lineage>
        <taxon>Eukaryota</taxon>
        <taxon>Metazoa</taxon>
        <taxon>Ecdysozoa</taxon>
        <taxon>Arthropoda</taxon>
        <taxon>Hexapoda</taxon>
        <taxon>Insecta</taxon>
        <taxon>Pterygota</taxon>
        <taxon>Neoptera</taxon>
        <taxon>Endopterygota</taxon>
        <taxon>Hymenoptera</taxon>
        <taxon>Apocrita</taxon>
        <taxon>Aculeata</taxon>
        <taxon>Formicoidea</taxon>
        <taxon>Formicidae</taxon>
        <taxon>Myrmicinae</taxon>
        <taxon>Cardiocondyla</taxon>
    </lineage>
</organism>
<evidence type="ECO:0000256" key="1">
    <source>
        <dbReference type="SAM" id="MobiDB-lite"/>
    </source>
</evidence>
<proteinExistence type="predicted"/>
<dbReference type="EMBL" id="JADYXP020000012">
    <property type="protein sequence ID" value="KAL0113472.1"/>
    <property type="molecule type" value="Genomic_DNA"/>
</dbReference>
<dbReference type="Proteomes" id="UP001430953">
    <property type="component" value="Unassembled WGS sequence"/>
</dbReference>
<dbReference type="AlphaFoldDB" id="A0AAW2FHS3"/>
<feature type="region of interest" description="Disordered" evidence="1">
    <location>
        <begin position="71"/>
        <end position="109"/>
    </location>
</feature>